<keyword evidence="1" id="KW-0812">Transmembrane</keyword>
<dbReference type="Proteomes" id="UP001177023">
    <property type="component" value="Unassembled WGS sequence"/>
</dbReference>
<accession>A0AA36CLN2</accession>
<evidence type="ECO:0000313" key="4">
    <source>
        <dbReference type="Proteomes" id="UP001177023"/>
    </source>
</evidence>
<dbReference type="EMBL" id="CATQJA010002496">
    <property type="protein sequence ID" value="CAJ0570873.1"/>
    <property type="molecule type" value="Genomic_DNA"/>
</dbReference>
<reference evidence="3" key="1">
    <citation type="submission" date="2023-06" db="EMBL/GenBank/DDBJ databases">
        <authorList>
            <person name="Delattre M."/>
        </authorList>
    </citation>
    <scope>NUCLEOTIDE SEQUENCE</scope>
    <source>
        <strain evidence="3">AF72</strain>
    </source>
</reference>
<keyword evidence="1" id="KW-1133">Transmembrane helix</keyword>
<feature type="transmembrane region" description="Helical" evidence="1">
    <location>
        <begin position="55"/>
        <end position="76"/>
    </location>
</feature>
<feature type="non-terminal residue" evidence="3">
    <location>
        <position position="385"/>
    </location>
</feature>
<name>A0AA36CLN2_9BILA</name>
<evidence type="ECO:0000313" key="3">
    <source>
        <dbReference type="EMBL" id="CAJ0570873.1"/>
    </source>
</evidence>
<keyword evidence="4" id="KW-1185">Reference proteome</keyword>
<feature type="transmembrane region" description="Helical" evidence="1">
    <location>
        <begin position="13"/>
        <end position="34"/>
    </location>
</feature>
<feature type="transmembrane region" description="Helical" evidence="1">
    <location>
        <begin position="175"/>
        <end position="193"/>
    </location>
</feature>
<evidence type="ECO:0000259" key="2">
    <source>
        <dbReference type="Pfam" id="PF10328"/>
    </source>
</evidence>
<keyword evidence="1" id="KW-0472">Membrane</keyword>
<proteinExistence type="predicted"/>
<evidence type="ECO:0000256" key="1">
    <source>
        <dbReference type="SAM" id="Phobius"/>
    </source>
</evidence>
<protein>
    <recommendedName>
        <fullName evidence="2">7TM GPCR serpentine receptor class x (Srx) domain-containing protein</fullName>
    </recommendedName>
</protein>
<comment type="caution">
    <text evidence="3">The sequence shown here is derived from an EMBL/GenBank/DDBJ whole genome shotgun (WGS) entry which is preliminary data.</text>
</comment>
<dbReference type="AlphaFoldDB" id="A0AA36CLN2"/>
<feature type="transmembrane region" description="Helical" evidence="1">
    <location>
        <begin position="135"/>
        <end position="154"/>
    </location>
</feature>
<feature type="domain" description="7TM GPCR serpentine receptor class x (Srx)" evidence="2">
    <location>
        <begin position="137"/>
        <end position="296"/>
    </location>
</feature>
<dbReference type="InterPro" id="IPR019430">
    <property type="entry name" value="7TM_GPCR_serpentine_rcpt_Srx"/>
</dbReference>
<dbReference type="Pfam" id="PF10328">
    <property type="entry name" value="7TM_GPCR_Srx"/>
    <property type="match status" value="1"/>
</dbReference>
<feature type="transmembrane region" description="Helical" evidence="1">
    <location>
        <begin position="318"/>
        <end position="343"/>
    </location>
</feature>
<organism evidence="3 4">
    <name type="scientific">Mesorhabditis spiculigera</name>
    <dbReference type="NCBI Taxonomy" id="96644"/>
    <lineage>
        <taxon>Eukaryota</taxon>
        <taxon>Metazoa</taxon>
        <taxon>Ecdysozoa</taxon>
        <taxon>Nematoda</taxon>
        <taxon>Chromadorea</taxon>
        <taxon>Rhabditida</taxon>
        <taxon>Rhabditina</taxon>
        <taxon>Rhabditomorpha</taxon>
        <taxon>Rhabditoidea</taxon>
        <taxon>Rhabditidae</taxon>
        <taxon>Mesorhabditinae</taxon>
        <taxon>Mesorhabditis</taxon>
    </lineage>
</organism>
<gene>
    <name evidence="3" type="ORF">MSPICULIGERA_LOCUS9306</name>
</gene>
<sequence>MIYFFTEINKADLFAILAVPAVGVPAIITNFKAFRLLLRQERLTRTARLYLSADQLVRLVMSILFMYNFPAAFIRFDKDEHWADPGNDGYYSGQDMPAHFDYTVYSMVWEKFERNLSAMGQAPCLLCRRINAISATYFFFILHAKEVLQLGLSFNRILGVIKNGRYYTYTMKRPYTQIFLLLSLAYLPLFFFYSGRKYSPLTYHPFQHSLFSTSSGRFDLGLDWILRAIAFGMSLVSASIDVVTFFKVRRQLQNSQGMIHTKSQNVHRPDFRLAKQIVVNQAMNTLLVVPTLYYYCLEFLGTRWQPTVSLRFAIMNTLYYPIGTMYAPVLANFISGCVAIQYFKPKKNVPGRGWLSSIFASQRRRRRNTNVTAVPVSSVMKESGI</sequence>
<feature type="transmembrane region" description="Helical" evidence="1">
    <location>
        <begin position="224"/>
        <end position="246"/>
    </location>
</feature>